<gene>
    <name evidence="1" type="ORF">TRAPUB_12206</name>
</gene>
<dbReference type="EMBL" id="MNAD01000663">
    <property type="protein sequence ID" value="OJT11276.1"/>
    <property type="molecule type" value="Genomic_DNA"/>
</dbReference>
<proteinExistence type="predicted"/>
<dbReference type="AlphaFoldDB" id="A0A1M2VUR8"/>
<dbReference type="Proteomes" id="UP000184267">
    <property type="component" value="Unassembled WGS sequence"/>
</dbReference>
<evidence type="ECO:0000313" key="2">
    <source>
        <dbReference type="Proteomes" id="UP000184267"/>
    </source>
</evidence>
<name>A0A1M2VUR8_TRAPU</name>
<accession>A0A1M2VUR8</accession>
<evidence type="ECO:0000313" key="1">
    <source>
        <dbReference type="EMBL" id="OJT11276.1"/>
    </source>
</evidence>
<organism evidence="1 2">
    <name type="scientific">Trametes pubescens</name>
    <name type="common">White-rot fungus</name>
    <dbReference type="NCBI Taxonomy" id="154538"/>
    <lineage>
        <taxon>Eukaryota</taxon>
        <taxon>Fungi</taxon>
        <taxon>Dikarya</taxon>
        <taxon>Basidiomycota</taxon>
        <taxon>Agaricomycotina</taxon>
        <taxon>Agaricomycetes</taxon>
        <taxon>Polyporales</taxon>
        <taxon>Polyporaceae</taxon>
        <taxon>Trametes</taxon>
    </lineage>
</organism>
<sequence length="153" mass="16496">MRRGLAAHVSWKRGSRWPLPHAKPSPGAPTIPSTQLPAYAACPLGPGKALCATAPTVYVASLSIGPNGLVCTYLISQDVKGTELGILASAQDQRCHASSTGIIRQGQFWPSLLRSQPQGSRSVPHVNRNAFARRAESVEAQFSWWMPHDEESV</sequence>
<protein>
    <submittedName>
        <fullName evidence="1">Uncharacterized protein</fullName>
    </submittedName>
</protein>
<comment type="caution">
    <text evidence="1">The sequence shown here is derived from an EMBL/GenBank/DDBJ whole genome shotgun (WGS) entry which is preliminary data.</text>
</comment>
<reference evidence="1 2" key="1">
    <citation type="submission" date="2016-10" db="EMBL/GenBank/DDBJ databases">
        <title>Genome sequence of the basidiomycete white-rot fungus Trametes pubescens.</title>
        <authorList>
            <person name="Makela M.R."/>
            <person name="Granchi Z."/>
            <person name="Peng M."/>
            <person name="De Vries R.P."/>
            <person name="Grigoriev I."/>
            <person name="Riley R."/>
            <person name="Hilden K."/>
        </authorList>
    </citation>
    <scope>NUCLEOTIDE SEQUENCE [LARGE SCALE GENOMIC DNA]</scope>
    <source>
        <strain evidence="1 2">FBCC735</strain>
    </source>
</reference>
<keyword evidence="2" id="KW-1185">Reference proteome</keyword>
<dbReference type="OrthoDB" id="10572845at2759"/>